<feature type="domain" description="FERM" evidence="3">
    <location>
        <begin position="203"/>
        <end position="540"/>
    </location>
</feature>
<dbReference type="PANTHER" id="PTHR46221">
    <property type="entry name" value="FERM AND PDZ DOMAIN-CONTAINING PROTEIN FAMILY MEMBER"/>
    <property type="match status" value="1"/>
</dbReference>
<dbReference type="SUPFAM" id="SSF47031">
    <property type="entry name" value="Second domain of FERM"/>
    <property type="match status" value="1"/>
</dbReference>
<dbReference type="InterPro" id="IPR036020">
    <property type="entry name" value="WW_dom_sf"/>
</dbReference>
<evidence type="ECO:0000259" key="3">
    <source>
        <dbReference type="PROSITE" id="PS50057"/>
    </source>
</evidence>
<evidence type="ECO:0000259" key="4">
    <source>
        <dbReference type="PROSITE" id="PS50106"/>
    </source>
</evidence>
<evidence type="ECO:0000313" key="6">
    <source>
        <dbReference type="Proteomes" id="UP000024635"/>
    </source>
</evidence>
<evidence type="ECO:0000259" key="2">
    <source>
        <dbReference type="PROSITE" id="PS50020"/>
    </source>
</evidence>
<evidence type="ECO:0000313" key="5">
    <source>
        <dbReference type="EMBL" id="EYC00951.1"/>
    </source>
</evidence>
<dbReference type="Proteomes" id="UP000024635">
    <property type="component" value="Unassembled WGS sequence"/>
</dbReference>
<dbReference type="InterPro" id="IPR035963">
    <property type="entry name" value="FERM_2"/>
</dbReference>
<dbReference type="SMART" id="SM00228">
    <property type="entry name" value="PDZ"/>
    <property type="match status" value="1"/>
</dbReference>
<feature type="region of interest" description="Disordered" evidence="1">
    <location>
        <begin position="587"/>
        <end position="630"/>
    </location>
</feature>
<feature type="domain" description="PDZ" evidence="4">
    <location>
        <begin position="91"/>
        <end position="168"/>
    </location>
</feature>
<dbReference type="SUPFAM" id="SSF51045">
    <property type="entry name" value="WW domain"/>
    <property type="match status" value="1"/>
</dbReference>
<evidence type="ECO:0000256" key="1">
    <source>
        <dbReference type="SAM" id="MobiDB-lite"/>
    </source>
</evidence>
<organism evidence="5 6">
    <name type="scientific">Ancylostoma ceylanicum</name>
    <dbReference type="NCBI Taxonomy" id="53326"/>
    <lineage>
        <taxon>Eukaryota</taxon>
        <taxon>Metazoa</taxon>
        <taxon>Ecdysozoa</taxon>
        <taxon>Nematoda</taxon>
        <taxon>Chromadorea</taxon>
        <taxon>Rhabditida</taxon>
        <taxon>Rhabditina</taxon>
        <taxon>Rhabditomorpha</taxon>
        <taxon>Strongyloidea</taxon>
        <taxon>Ancylostomatidae</taxon>
        <taxon>Ancylostomatinae</taxon>
        <taxon>Ancylostoma</taxon>
    </lineage>
</organism>
<dbReference type="EMBL" id="JARK01001447">
    <property type="protein sequence ID" value="EYC00951.1"/>
    <property type="molecule type" value="Genomic_DNA"/>
</dbReference>
<dbReference type="InterPro" id="IPR019748">
    <property type="entry name" value="FERM_central"/>
</dbReference>
<dbReference type="SUPFAM" id="SSF50156">
    <property type="entry name" value="PDZ domain-like"/>
    <property type="match status" value="1"/>
</dbReference>
<dbReference type="OrthoDB" id="5859304at2759"/>
<comment type="caution">
    <text evidence="5">The sequence shown here is derived from an EMBL/GenBank/DDBJ whole genome shotgun (WGS) entry which is preliminary data.</text>
</comment>
<protein>
    <recommendedName>
        <fullName evidence="7">PDZ/DHR/GLGF domain protein</fullName>
    </recommendedName>
</protein>
<dbReference type="Pfam" id="PF00397">
    <property type="entry name" value="WW"/>
    <property type="match status" value="1"/>
</dbReference>
<dbReference type="Pfam" id="PF21989">
    <property type="entry name" value="RA_2"/>
    <property type="match status" value="1"/>
</dbReference>
<dbReference type="SMART" id="SM00295">
    <property type="entry name" value="B41"/>
    <property type="match status" value="1"/>
</dbReference>
<gene>
    <name evidence="5" type="primary">Acey_s0111.g215</name>
    <name evidence="5" type="synonym">Acey-frm-8</name>
    <name evidence="5" type="ORF">Y032_0111g215</name>
</gene>
<feature type="region of interest" description="Disordered" evidence="1">
    <location>
        <begin position="755"/>
        <end position="777"/>
    </location>
</feature>
<dbReference type="Gene3D" id="1.20.80.10">
    <property type="match status" value="1"/>
</dbReference>
<keyword evidence="6" id="KW-1185">Reference proteome</keyword>
<dbReference type="InterPro" id="IPR000299">
    <property type="entry name" value="FERM_domain"/>
</dbReference>
<dbReference type="STRING" id="53326.A0A016TE35"/>
<accession>A0A016TE35</accession>
<dbReference type="InterPro" id="IPR014352">
    <property type="entry name" value="FERM/acyl-CoA-bd_prot_sf"/>
</dbReference>
<feature type="compositionally biased region" description="Basic and acidic residues" evidence="1">
    <location>
        <begin position="603"/>
        <end position="612"/>
    </location>
</feature>
<dbReference type="InterPro" id="IPR001202">
    <property type="entry name" value="WW_dom"/>
</dbReference>
<dbReference type="Gene3D" id="2.30.42.10">
    <property type="match status" value="1"/>
</dbReference>
<dbReference type="CDD" id="cd14473">
    <property type="entry name" value="FERM_B-lobe"/>
    <property type="match status" value="1"/>
</dbReference>
<dbReference type="Pfam" id="PF00373">
    <property type="entry name" value="FERM_M"/>
    <property type="match status" value="1"/>
</dbReference>
<evidence type="ECO:0008006" key="7">
    <source>
        <dbReference type="Google" id="ProtNLM"/>
    </source>
</evidence>
<dbReference type="AlphaFoldDB" id="A0A016TE35"/>
<reference evidence="6" key="1">
    <citation type="journal article" date="2015" name="Nat. Genet.">
        <title>The genome and transcriptome of the zoonotic hookworm Ancylostoma ceylanicum identify infection-specific gene families.</title>
        <authorList>
            <person name="Schwarz E.M."/>
            <person name="Hu Y."/>
            <person name="Antoshechkin I."/>
            <person name="Miller M.M."/>
            <person name="Sternberg P.W."/>
            <person name="Aroian R.V."/>
        </authorList>
    </citation>
    <scope>NUCLEOTIDE SEQUENCE</scope>
    <source>
        <strain evidence="6">HY135</strain>
    </source>
</reference>
<dbReference type="PROSITE" id="PS50020">
    <property type="entry name" value="WW_DOMAIN_2"/>
    <property type="match status" value="1"/>
</dbReference>
<dbReference type="SMART" id="SM00456">
    <property type="entry name" value="WW"/>
    <property type="match status" value="1"/>
</dbReference>
<dbReference type="Gene3D" id="2.20.70.10">
    <property type="match status" value="1"/>
</dbReference>
<dbReference type="PROSITE" id="PS50106">
    <property type="entry name" value="PDZ"/>
    <property type="match status" value="1"/>
</dbReference>
<name>A0A016TE35_9BILA</name>
<dbReference type="PANTHER" id="PTHR46221:SF3">
    <property type="entry name" value="FERM AND PDZ DOMAIN-CONTAINING PROTEIN 4"/>
    <property type="match status" value="1"/>
</dbReference>
<dbReference type="InterPro" id="IPR029071">
    <property type="entry name" value="Ubiquitin-like_domsf"/>
</dbReference>
<dbReference type="Pfam" id="PF00595">
    <property type="entry name" value="PDZ"/>
    <property type="match status" value="1"/>
</dbReference>
<dbReference type="PROSITE" id="PS50057">
    <property type="entry name" value="FERM_3"/>
    <property type="match status" value="1"/>
</dbReference>
<dbReference type="InterPro" id="IPR036034">
    <property type="entry name" value="PDZ_sf"/>
</dbReference>
<dbReference type="SUPFAM" id="SSF54236">
    <property type="entry name" value="Ubiquitin-like"/>
    <property type="match status" value="1"/>
</dbReference>
<dbReference type="Gene3D" id="3.10.20.90">
    <property type="entry name" value="Phosphatidylinositol 3-kinase Catalytic Subunit, Chain A, domain 1"/>
    <property type="match status" value="1"/>
</dbReference>
<feature type="domain" description="WW" evidence="2">
    <location>
        <begin position="49"/>
        <end position="82"/>
    </location>
</feature>
<proteinExistence type="predicted"/>
<dbReference type="InterPro" id="IPR019749">
    <property type="entry name" value="Band_41_domain"/>
</dbReference>
<sequence>MIKSRSLNFPCSQTQRISCSGSVDEIRALIHTTRSSHWEPPWASWKCRLGLPYGWEQAKDDAGNIYFIDHINRTTTYTDPRDSSAPEGQRTVSLHRHPEIGFGFVAAGQHPTVIQFVSAEGPSDGLLYANDQILAVNGVDVRQETKDNVVAMVRSADDDLELTVEQLPSRPRSARRSCRVRFTDRVLVASVPDGTDFPPPLPNALRVYLENGQTRSFRYDETTTVRDILNSIFSKLQLRAKSYFALAVEYSLGARSSRISLLRPETKIVQIIRMPNSDHIRCVFRFAFIPKDMEALWLEDPRALDYYYQQCTADVVRGRYAFEMRYEACIRLAALHMQQVAVESHLLKENNTVSLTRLESEYGMNSFLPSILLENVKRREIRKHIRYYLKRDSVKLSESLVRQTSTYGSGQQSLLLMRVNDTSVSLRVRYLDLLAHLPTFGGRGFSVTFKESQIDMIMQIDPRAGLLVRHPGKTGRPTISIDYDLIDHLVVRRETEIASLISIRLKNNPDQGLEFLVDKDDIDDLVVYICGYQLIHCNRNLVCDVDDSPPPQTEPPKNPPPYSAVHMVIPSGWNYSSEIATSEQSLDLTADPPPYELANSFAEPHDERKEENAANIRESTPPSERRNSEVSKKLLRATDSLLIRNSQKLQKKEMISPIVARSVRILESVSDSSDADDSSWNSPVRSPLLDGEARKLINGSPDHLMFHTGRRESIETLISSVHAQQVPNLESLILLYQESNGVNPGKVDKNGVAKMAQSKSTESDSDMTPPIERTSAPMASIEEEMTISQITAAS</sequence>
<dbReference type="InterPro" id="IPR001478">
    <property type="entry name" value="PDZ"/>
</dbReference>
<dbReference type="PROSITE" id="PS01159">
    <property type="entry name" value="WW_DOMAIN_1"/>
    <property type="match status" value="1"/>
</dbReference>
<dbReference type="CDD" id="cd00201">
    <property type="entry name" value="WW"/>
    <property type="match status" value="1"/>
</dbReference>